<dbReference type="WBParaSite" id="Hba_18724">
    <property type="protein sequence ID" value="Hba_18724"/>
    <property type="gene ID" value="Hba_18724"/>
</dbReference>
<keyword evidence="1" id="KW-1185">Reference proteome</keyword>
<dbReference type="Gene3D" id="2.40.10.10">
    <property type="entry name" value="Trypsin-like serine proteases"/>
    <property type="match status" value="1"/>
</dbReference>
<proteinExistence type="predicted"/>
<dbReference type="InterPro" id="IPR036397">
    <property type="entry name" value="RNaseH_sf"/>
</dbReference>
<sequence>MGAHELSENSIGSRLSTSIPLLARQRKKNHLWQIVTDLGQPTTSTAKPNTHAKKVLLCIWWDMKGVLIYELLLPGETVTAELYGRQLTDLLNAIEQKRPFTGQGSRKVILLHDNASPHVVIRIRESTKISYENGIEIENICGRQKKSGEREFPWAVSILLNGQNRLGGSIISPYHILTVAHGFMSFEGGSETPCLLRSYRSIKEIRSTRIVAYGGRCIRGESDFFPNNPACRRPDVQYNEASNKIEGMIHQIIYSFSMNIIKENDMLKKVYILKRTFNVTLDS</sequence>
<evidence type="ECO:0000313" key="1">
    <source>
        <dbReference type="Proteomes" id="UP000095283"/>
    </source>
</evidence>
<dbReference type="InterPro" id="IPR052709">
    <property type="entry name" value="Transposase-MT_Hybrid"/>
</dbReference>
<dbReference type="SUPFAM" id="SSF50494">
    <property type="entry name" value="Trypsin-like serine proteases"/>
    <property type="match status" value="1"/>
</dbReference>
<dbReference type="InterPro" id="IPR009003">
    <property type="entry name" value="Peptidase_S1_PA"/>
</dbReference>
<dbReference type="Gene3D" id="3.30.420.10">
    <property type="entry name" value="Ribonuclease H-like superfamily/Ribonuclease H"/>
    <property type="match status" value="1"/>
</dbReference>
<dbReference type="InterPro" id="IPR001888">
    <property type="entry name" value="Transposase_1"/>
</dbReference>
<name>A0A1I7XN31_HETBA</name>
<dbReference type="InterPro" id="IPR043504">
    <property type="entry name" value="Peptidase_S1_PA_chymotrypsin"/>
</dbReference>
<dbReference type="Proteomes" id="UP000095283">
    <property type="component" value="Unplaced"/>
</dbReference>
<dbReference type="Pfam" id="PF01359">
    <property type="entry name" value="Transposase_1"/>
    <property type="match status" value="1"/>
</dbReference>
<evidence type="ECO:0000313" key="2">
    <source>
        <dbReference type="WBParaSite" id="Hba_18724"/>
    </source>
</evidence>
<organism evidence="1 2">
    <name type="scientific">Heterorhabditis bacteriophora</name>
    <name type="common">Entomopathogenic nematode worm</name>
    <dbReference type="NCBI Taxonomy" id="37862"/>
    <lineage>
        <taxon>Eukaryota</taxon>
        <taxon>Metazoa</taxon>
        <taxon>Ecdysozoa</taxon>
        <taxon>Nematoda</taxon>
        <taxon>Chromadorea</taxon>
        <taxon>Rhabditida</taxon>
        <taxon>Rhabditina</taxon>
        <taxon>Rhabditomorpha</taxon>
        <taxon>Strongyloidea</taxon>
        <taxon>Heterorhabditidae</taxon>
        <taxon>Heterorhabditis</taxon>
    </lineage>
</organism>
<dbReference type="PANTHER" id="PTHR46060:SF1">
    <property type="entry name" value="MARINER MOS1 TRANSPOSASE-LIKE PROTEIN"/>
    <property type="match status" value="1"/>
</dbReference>
<dbReference type="AlphaFoldDB" id="A0A1I7XN31"/>
<dbReference type="PANTHER" id="PTHR46060">
    <property type="entry name" value="MARINER MOS1 TRANSPOSASE-LIKE PROTEIN"/>
    <property type="match status" value="1"/>
</dbReference>
<accession>A0A1I7XN31</accession>
<dbReference type="GO" id="GO:0003676">
    <property type="term" value="F:nucleic acid binding"/>
    <property type="evidence" value="ECO:0007669"/>
    <property type="project" value="InterPro"/>
</dbReference>
<reference evidence="2" key="1">
    <citation type="submission" date="2016-11" db="UniProtKB">
        <authorList>
            <consortium name="WormBaseParasite"/>
        </authorList>
    </citation>
    <scope>IDENTIFICATION</scope>
</reference>
<protein>
    <submittedName>
        <fullName evidence="2">Mariner Mos1 transposase</fullName>
    </submittedName>
</protein>